<protein>
    <submittedName>
        <fullName evidence="3">Efflux transporter outer membrane subunit</fullName>
    </submittedName>
</protein>
<evidence type="ECO:0000256" key="2">
    <source>
        <dbReference type="RuleBase" id="RU362097"/>
    </source>
</evidence>
<reference evidence="3 4" key="1">
    <citation type="submission" date="2020-04" db="EMBL/GenBank/DDBJ databases">
        <title>Genome sequencing of novel species.</title>
        <authorList>
            <person name="Heo J."/>
            <person name="Kim S.-J."/>
            <person name="Kim J.-S."/>
            <person name="Hong S.-B."/>
            <person name="Kwon S.-W."/>
        </authorList>
    </citation>
    <scope>NUCLEOTIDE SEQUENCE [LARGE SCALE GENOMIC DNA]</scope>
    <source>
        <strain evidence="3 4">GN2-R2</strain>
    </source>
</reference>
<dbReference type="SUPFAM" id="SSF56954">
    <property type="entry name" value="Outer membrane efflux proteins (OEP)"/>
    <property type="match status" value="1"/>
</dbReference>
<dbReference type="KEGG" id="mfy:HH212_11185"/>
<dbReference type="Gene3D" id="1.20.1600.10">
    <property type="entry name" value="Outer membrane efflux proteins (OEP)"/>
    <property type="match status" value="1"/>
</dbReference>
<evidence type="ECO:0000313" key="3">
    <source>
        <dbReference type="EMBL" id="QJE00514.1"/>
    </source>
</evidence>
<keyword evidence="2" id="KW-0732">Signal</keyword>
<dbReference type="GO" id="GO:0005886">
    <property type="term" value="C:plasma membrane"/>
    <property type="evidence" value="ECO:0007669"/>
    <property type="project" value="UniProtKB-SubCell"/>
</dbReference>
<dbReference type="Gene3D" id="2.20.200.10">
    <property type="entry name" value="Outer membrane efflux proteins (OEP)"/>
    <property type="match status" value="1"/>
</dbReference>
<dbReference type="InterPro" id="IPR010131">
    <property type="entry name" value="MdtP/NodT-like"/>
</dbReference>
<keyword evidence="2" id="KW-0564">Palmitate</keyword>
<dbReference type="PROSITE" id="PS51257">
    <property type="entry name" value="PROKAR_LIPOPROTEIN"/>
    <property type="match status" value="1"/>
</dbReference>
<dbReference type="InterPro" id="IPR003423">
    <property type="entry name" value="OMP_efflux"/>
</dbReference>
<evidence type="ECO:0000313" key="4">
    <source>
        <dbReference type="Proteomes" id="UP000502415"/>
    </source>
</evidence>
<keyword evidence="2" id="KW-0812">Transmembrane</keyword>
<accession>A0A7Z2VWJ4</accession>
<keyword evidence="2" id="KW-0472">Membrane</keyword>
<evidence type="ECO:0000256" key="1">
    <source>
        <dbReference type="ARBA" id="ARBA00007613"/>
    </source>
</evidence>
<organism evidence="3 4">
    <name type="scientific">Massilia forsythiae</name>
    <dbReference type="NCBI Taxonomy" id="2728020"/>
    <lineage>
        <taxon>Bacteria</taxon>
        <taxon>Pseudomonadati</taxon>
        <taxon>Pseudomonadota</taxon>
        <taxon>Betaproteobacteria</taxon>
        <taxon>Burkholderiales</taxon>
        <taxon>Oxalobacteraceae</taxon>
        <taxon>Telluria group</taxon>
        <taxon>Massilia</taxon>
    </lineage>
</organism>
<dbReference type="GO" id="GO:0015562">
    <property type="term" value="F:efflux transmembrane transporter activity"/>
    <property type="evidence" value="ECO:0007669"/>
    <property type="project" value="InterPro"/>
</dbReference>
<proteinExistence type="inferred from homology"/>
<feature type="signal peptide" evidence="2">
    <location>
        <begin position="1"/>
        <end position="26"/>
    </location>
</feature>
<gene>
    <name evidence="3" type="ORF">HH212_11185</name>
</gene>
<comment type="subcellular location">
    <subcellularLocation>
        <location evidence="2">Cell membrane</location>
        <topology evidence="2">Lipid-anchor</topology>
    </subcellularLocation>
</comment>
<dbReference type="PANTHER" id="PTHR30203:SF33">
    <property type="entry name" value="BLR4455 PROTEIN"/>
    <property type="match status" value="1"/>
</dbReference>
<keyword evidence="2" id="KW-1134">Transmembrane beta strand</keyword>
<dbReference type="AlphaFoldDB" id="A0A7Z2VWJ4"/>
<feature type="chain" id="PRO_5031608740" evidence="2">
    <location>
        <begin position="27"/>
        <end position="509"/>
    </location>
</feature>
<comment type="similarity">
    <text evidence="1 2">Belongs to the outer membrane factor (OMF) (TC 1.B.17) family.</text>
</comment>
<dbReference type="PANTHER" id="PTHR30203">
    <property type="entry name" value="OUTER MEMBRANE CATION EFFLUX PROTEIN"/>
    <property type="match status" value="1"/>
</dbReference>
<dbReference type="NCBIfam" id="TIGR01845">
    <property type="entry name" value="outer_NodT"/>
    <property type="match status" value="1"/>
</dbReference>
<keyword evidence="2" id="KW-0449">Lipoprotein</keyword>
<sequence length="509" mass="53390">MKTMMARGVAPKLIPLVAALLLTACAAPEFRQPAVSVPAAFKENARDAAAVAGDAGAVRRAADGTTWKVGQPAEAQPRGEWWRVFHDAELDALVAEASANNQNLAVAATRVKQARAIAGIAEADRIPQVGVGIGAQRARLSPLEAALPPGTQAAPATTYSARLSASYEVDLFGRVSANVAAARLDAGTVEATYRSVLLSLQADVAQTWFRLRALDAELATLDRTVQLREESVRVTGRRFELGDIGEFDLARARTELSTARAEAIGLQRQRTNAEHALAVLLGKPASSFGAPARPMAADGVLPAIPAGLPSALLERRPDIAGAQRTMEAANARIGVARAAMFPALNISADGGGVGGAFADVFKWSSRSWLLGAALSMPLIDGGRNRNNVVRSEAALDEAVASYRQSVLAAFSEVEDNLAGLRILAGQGAELDAAVVSARRSADLAQKLYDAGRGSYLELLDAQRNQAAVERGAVQLRGERAVTTVELIRALGGGWDGAAMRTDETAQARN</sequence>
<dbReference type="RefSeq" id="WP_170202546.1">
    <property type="nucleotide sequence ID" value="NZ_CP051685.1"/>
</dbReference>
<keyword evidence="4" id="KW-1185">Reference proteome</keyword>
<name>A0A7Z2VWJ4_9BURK</name>
<dbReference type="EMBL" id="CP051685">
    <property type="protein sequence ID" value="QJE00514.1"/>
    <property type="molecule type" value="Genomic_DNA"/>
</dbReference>
<dbReference type="Proteomes" id="UP000502415">
    <property type="component" value="Chromosome"/>
</dbReference>
<dbReference type="Pfam" id="PF02321">
    <property type="entry name" value="OEP"/>
    <property type="match status" value="2"/>
</dbReference>